<evidence type="ECO:0000313" key="2">
    <source>
        <dbReference type="EMBL" id="KAF8669196.1"/>
    </source>
</evidence>
<accession>A0A835E805</accession>
<dbReference type="AlphaFoldDB" id="A0A835E805"/>
<organism evidence="2 3">
    <name type="scientific">Digitaria exilis</name>
    <dbReference type="NCBI Taxonomy" id="1010633"/>
    <lineage>
        <taxon>Eukaryota</taxon>
        <taxon>Viridiplantae</taxon>
        <taxon>Streptophyta</taxon>
        <taxon>Embryophyta</taxon>
        <taxon>Tracheophyta</taxon>
        <taxon>Spermatophyta</taxon>
        <taxon>Magnoliopsida</taxon>
        <taxon>Liliopsida</taxon>
        <taxon>Poales</taxon>
        <taxon>Poaceae</taxon>
        <taxon>PACMAD clade</taxon>
        <taxon>Panicoideae</taxon>
        <taxon>Panicodae</taxon>
        <taxon>Paniceae</taxon>
        <taxon>Anthephorinae</taxon>
        <taxon>Digitaria</taxon>
    </lineage>
</organism>
<keyword evidence="3" id="KW-1185">Reference proteome</keyword>
<comment type="caution">
    <text evidence="2">The sequence shown here is derived from an EMBL/GenBank/DDBJ whole genome shotgun (WGS) entry which is preliminary data.</text>
</comment>
<keyword evidence="1" id="KW-0732">Signal</keyword>
<name>A0A835E805_9POAL</name>
<proteinExistence type="predicted"/>
<dbReference type="EMBL" id="JACEFO010002272">
    <property type="protein sequence ID" value="KAF8669196.1"/>
    <property type="molecule type" value="Genomic_DNA"/>
</dbReference>
<feature type="signal peptide" evidence="1">
    <location>
        <begin position="1"/>
        <end position="25"/>
    </location>
</feature>
<feature type="chain" id="PRO_5032734244" evidence="1">
    <location>
        <begin position="26"/>
        <end position="114"/>
    </location>
</feature>
<dbReference type="OrthoDB" id="690836at2759"/>
<evidence type="ECO:0000313" key="3">
    <source>
        <dbReference type="Proteomes" id="UP000636709"/>
    </source>
</evidence>
<reference evidence="2" key="1">
    <citation type="submission" date="2020-07" db="EMBL/GenBank/DDBJ databases">
        <title>Genome sequence and genetic diversity analysis of an under-domesticated orphan crop, white fonio (Digitaria exilis).</title>
        <authorList>
            <person name="Bennetzen J.L."/>
            <person name="Chen S."/>
            <person name="Ma X."/>
            <person name="Wang X."/>
            <person name="Yssel A.E.J."/>
            <person name="Chaluvadi S.R."/>
            <person name="Johnson M."/>
            <person name="Gangashetty P."/>
            <person name="Hamidou F."/>
            <person name="Sanogo M.D."/>
            <person name="Zwaenepoel A."/>
            <person name="Wallace J."/>
            <person name="Van De Peer Y."/>
            <person name="Van Deynze A."/>
        </authorList>
    </citation>
    <scope>NUCLEOTIDE SEQUENCE</scope>
    <source>
        <tissue evidence="2">Leaves</tissue>
    </source>
</reference>
<protein>
    <submittedName>
        <fullName evidence="2">Uncharacterized protein</fullName>
    </submittedName>
</protein>
<evidence type="ECO:0000256" key="1">
    <source>
        <dbReference type="SAM" id="SignalP"/>
    </source>
</evidence>
<dbReference type="Proteomes" id="UP000636709">
    <property type="component" value="Unassembled WGS sequence"/>
</dbReference>
<gene>
    <name evidence="2" type="ORF">HU200_051526</name>
</gene>
<sequence length="114" mass="11546">MLKIASSVVAAVLLLLVLATPQARGWTPEEDDHQVPDMAPVQAPAAGKVMVPIPGAAGTTTEGSPVCLQCRCCYKSSPGNCKITTCCSSFSCDPAGKCHLVPGVCGCSGCGDAH</sequence>